<comment type="function">
    <text evidence="1">Catalyzes the specific phosphorylation of the 3-hydroxyl group of shikimic acid using ATP as a cosubstrate.</text>
</comment>
<dbReference type="GO" id="GO:0016301">
    <property type="term" value="F:kinase activity"/>
    <property type="evidence" value="ECO:0007669"/>
    <property type="project" value="UniProtKB-KW"/>
</dbReference>
<comment type="pathway">
    <text evidence="1">Metabolic intermediate biosynthesis; chorismate biosynthesis; chorismate from D-erythrose 4-phosphate and phosphoenolpyruvate: step 5/7.</text>
</comment>
<gene>
    <name evidence="1 2" type="primary">aroK</name>
    <name evidence="2" type="ORF">JCM14722_05930</name>
</gene>
<keyword evidence="1" id="KW-0808">Transferase</keyword>
<reference evidence="2" key="1">
    <citation type="submission" date="2022-08" db="EMBL/GenBank/DDBJ databases">
        <title>Genome Sequence of the sulphate-reducing bacterium, Pseudodesulfovibrio portus JCM14722.</title>
        <authorList>
            <person name="Kondo R."/>
            <person name="Kataoka T."/>
        </authorList>
    </citation>
    <scope>NUCLEOTIDE SEQUENCE</scope>
    <source>
        <strain evidence="2">JCM 14722</strain>
    </source>
</reference>
<proteinExistence type="inferred from homology"/>
<dbReference type="HAMAP" id="MF_00109">
    <property type="entry name" value="Shikimate_kinase"/>
    <property type="match status" value="1"/>
</dbReference>
<keyword evidence="1" id="KW-0067">ATP-binding</keyword>
<dbReference type="InterPro" id="IPR031322">
    <property type="entry name" value="Shikimate/glucono_kinase"/>
</dbReference>
<sequence length="191" mass="20683">MWRGQRIEAEAVLHYGPPMDLKRNIFLIGPRACGKTSVGRRLAEGLGREFVDTDHSLVASVGMEIAEYVERNGWDAFRDREAETLAREAAPGGRVIGCGGGIVLREENRAVLKTGVTLYLKAGPDELARRLEADPNEAQRPSLTGRSIADEVREVLAERAPLYEGCADAVVAGTSVDAVVQAALEELETIV</sequence>
<dbReference type="InterPro" id="IPR027417">
    <property type="entry name" value="P-loop_NTPase"/>
</dbReference>
<comment type="subcellular location">
    <subcellularLocation>
        <location evidence="1">Cytoplasm</location>
    </subcellularLocation>
</comment>
<accession>A0ABM8ANS7</accession>
<dbReference type="PRINTS" id="PR01100">
    <property type="entry name" value="SHIKIMTKNASE"/>
</dbReference>
<keyword evidence="1" id="KW-0028">Amino-acid biosynthesis</keyword>
<feature type="binding site" evidence="1">
    <location>
        <position position="140"/>
    </location>
    <ligand>
        <name>ATP</name>
        <dbReference type="ChEBI" id="CHEBI:30616"/>
    </ligand>
</feature>
<dbReference type="SUPFAM" id="SSF52540">
    <property type="entry name" value="P-loop containing nucleoside triphosphate hydrolases"/>
    <property type="match status" value="1"/>
</dbReference>
<dbReference type="Pfam" id="PF01202">
    <property type="entry name" value="SKI"/>
    <property type="match status" value="1"/>
</dbReference>
<comment type="similarity">
    <text evidence="1">Belongs to the shikimate kinase family.</text>
</comment>
<dbReference type="NCBIfam" id="NF002988">
    <property type="entry name" value="PRK03731.1"/>
    <property type="match status" value="1"/>
</dbReference>
<feature type="binding site" evidence="1">
    <location>
        <position position="36"/>
    </location>
    <ligand>
        <name>Mg(2+)</name>
        <dbReference type="ChEBI" id="CHEBI:18420"/>
    </ligand>
</feature>
<keyword evidence="1" id="KW-0479">Metal-binding</keyword>
<comment type="subunit">
    <text evidence="1">Monomer.</text>
</comment>
<dbReference type="CDD" id="cd00464">
    <property type="entry name" value="SK"/>
    <property type="match status" value="1"/>
</dbReference>
<dbReference type="EC" id="2.7.1.71" evidence="1"/>
<feature type="binding site" evidence="1">
    <location>
        <position position="159"/>
    </location>
    <ligand>
        <name>substrate</name>
    </ligand>
</feature>
<feature type="binding site" evidence="1">
    <location>
        <position position="54"/>
    </location>
    <ligand>
        <name>substrate</name>
    </ligand>
</feature>
<keyword evidence="3" id="KW-1185">Reference proteome</keyword>
<keyword evidence="1" id="KW-0547">Nucleotide-binding</keyword>
<keyword evidence="1" id="KW-0460">Magnesium</keyword>
<feature type="binding site" evidence="1">
    <location>
        <begin position="32"/>
        <end position="37"/>
    </location>
    <ligand>
        <name>ATP</name>
        <dbReference type="ChEBI" id="CHEBI:30616"/>
    </ligand>
</feature>
<evidence type="ECO:0000313" key="2">
    <source>
        <dbReference type="EMBL" id="BDQ33051.1"/>
    </source>
</evidence>
<evidence type="ECO:0000256" key="1">
    <source>
        <dbReference type="HAMAP-Rule" id="MF_00109"/>
    </source>
</evidence>
<dbReference type="Gene3D" id="3.40.50.300">
    <property type="entry name" value="P-loop containing nucleotide triphosphate hydrolases"/>
    <property type="match status" value="1"/>
</dbReference>
<organism evidence="2 3">
    <name type="scientific">Pseudodesulfovibrio portus</name>
    <dbReference type="NCBI Taxonomy" id="231439"/>
    <lineage>
        <taxon>Bacteria</taxon>
        <taxon>Pseudomonadati</taxon>
        <taxon>Thermodesulfobacteriota</taxon>
        <taxon>Desulfovibrionia</taxon>
        <taxon>Desulfovibrionales</taxon>
        <taxon>Desulfovibrionaceae</taxon>
    </lineage>
</organism>
<evidence type="ECO:0000313" key="3">
    <source>
        <dbReference type="Proteomes" id="UP001061361"/>
    </source>
</evidence>
<name>A0ABM8ANS7_9BACT</name>
<keyword evidence="1" id="KW-0963">Cytoplasm</keyword>
<keyword evidence="1 2" id="KW-0418">Kinase</keyword>
<feature type="binding site" evidence="1">
    <location>
        <position position="78"/>
    </location>
    <ligand>
        <name>substrate</name>
    </ligand>
</feature>
<comment type="caution">
    <text evidence="1">Lacks conserved residue(s) required for the propagation of feature annotation.</text>
</comment>
<dbReference type="Proteomes" id="UP001061361">
    <property type="component" value="Chromosome"/>
</dbReference>
<dbReference type="PANTHER" id="PTHR21087:SF21">
    <property type="entry name" value="SHIKIMATE KINASE 2"/>
    <property type="match status" value="1"/>
</dbReference>
<dbReference type="PANTHER" id="PTHR21087">
    <property type="entry name" value="SHIKIMATE KINASE"/>
    <property type="match status" value="1"/>
</dbReference>
<feature type="binding site" evidence="1">
    <location>
        <position position="100"/>
    </location>
    <ligand>
        <name>substrate</name>
    </ligand>
</feature>
<dbReference type="InterPro" id="IPR000623">
    <property type="entry name" value="Shikimate_kinase/TSH1"/>
</dbReference>
<comment type="catalytic activity">
    <reaction evidence="1">
        <text>shikimate + ATP = 3-phosphoshikimate + ADP + H(+)</text>
        <dbReference type="Rhea" id="RHEA:13121"/>
        <dbReference type="ChEBI" id="CHEBI:15378"/>
        <dbReference type="ChEBI" id="CHEBI:30616"/>
        <dbReference type="ChEBI" id="CHEBI:36208"/>
        <dbReference type="ChEBI" id="CHEBI:145989"/>
        <dbReference type="ChEBI" id="CHEBI:456216"/>
        <dbReference type="EC" id="2.7.1.71"/>
    </reaction>
</comment>
<comment type="cofactor">
    <cofactor evidence="1">
        <name>Mg(2+)</name>
        <dbReference type="ChEBI" id="CHEBI:18420"/>
    </cofactor>
    <text evidence="1">Binds 1 Mg(2+) ion per subunit.</text>
</comment>
<dbReference type="EMBL" id="AP026708">
    <property type="protein sequence ID" value="BDQ33051.1"/>
    <property type="molecule type" value="Genomic_DNA"/>
</dbReference>
<keyword evidence="1" id="KW-0057">Aromatic amino acid biosynthesis</keyword>
<protein>
    <recommendedName>
        <fullName evidence="1">Shikimate kinase</fullName>
        <shortName evidence="1">SK</shortName>
        <ecNumber evidence="1">2.7.1.71</ecNumber>
    </recommendedName>
</protein>